<dbReference type="Proteomes" id="UP000626109">
    <property type="component" value="Unassembled WGS sequence"/>
</dbReference>
<feature type="region of interest" description="Disordered" evidence="2">
    <location>
        <begin position="99"/>
        <end position="119"/>
    </location>
</feature>
<dbReference type="EMBL" id="CAJNNW010037123">
    <property type="protein sequence ID" value="CAE8739576.1"/>
    <property type="molecule type" value="Genomic_DNA"/>
</dbReference>
<evidence type="ECO:0000313" key="4">
    <source>
        <dbReference type="EMBL" id="CAE8739576.1"/>
    </source>
</evidence>
<dbReference type="Pfam" id="PF00085">
    <property type="entry name" value="Thioredoxin"/>
    <property type="match status" value="1"/>
</dbReference>
<organism evidence="4 5">
    <name type="scientific">Polarella glacialis</name>
    <name type="common">Dinoflagellate</name>
    <dbReference type="NCBI Taxonomy" id="89957"/>
    <lineage>
        <taxon>Eukaryota</taxon>
        <taxon>Sar</taxon>
        <taxon>Alveolata</taxon>
        <taxon>Dinophyceae</taxon>
        <taxon>Suessiales</taxon>
        <taxon>Suessiaceae</taxon>
        <taxon>Polarella</taxon>
    </lineage>
</organism>
<keyword evidence="1" id="KW-1015">Disulfide bond</keyword>
<sequence>MGKFPGASRDTGKVALTKTTSQLEPTILEWLLTVLDEELEASGGALSWQRLRRRLLERHDEDPRARGRLADCRQLAGWRVLASIPESYLSREDRFVRLPPGTKKRKKQAELESRAQEATAVPTTTAITTTRTTATAVPTFLSLRVIPCGDESSFKEELRAAAARKRPRLVVVDFSAENCGPCQQLKPELHQLAAEMPEVAFLEVDVNRNEVVADTFGIKSVPTFLFFKGEKLLGSYEGCDVDELTMNVLQHK</sequence>
<dbReference type="PROSITE" id="PS00194">
    <property type="entry name" value="THIOREDOXIN_1"/>
    <property type="match status" value="1"/>
</dbReference>
<protein>
    <recommendedName>
        <fullName evidence="3">Thioredoxin domain-containing protein</fullName>
    </recommendedName>
</protein>
<dbReference type="PANTHER" id="PTHR46115">
    <property type="entry name" value="THIOREDOXIN-LIKE PROTEIN 1"/>
    <property type="match status" value="1"/>
</dbReference>
<evidence type="ECO:0000256" key="2">
    <source>
        <dbReference type="SAM" id="MobiDB-lite"/>
    </source>
</evidence>
<feature type="domain" description="Thioredoxin" evidence="3">
    <location>
        <begin position="115"/>
        <end position="252"/>
    </location>
</feature>
<name>A0A813LTS3_POLGL</name>
<dbReference type="AlphaFoldDB" id="A0A813LTS3"/>
<dbReference type="InterPro" id="IPR017937">
    <property type="entry name" value="Thioredoxin_CS"/>
</dbReference>
<dbReference type="InterPro" id="IPR013766">
    <property type="entry name" value="Thioredoxin_domain"/>
</dbReference>
<reference evidence="4" key="1">
    <citation type="submission" date="2021-02" db="EMBL/GenBank/DDBJ databases">
        <authorList>
            <person name="Dougan E. K."/>
            <person name="Rhodes N."/>
            <person name="Thang M."/>
            <person name="Chan C."/>
        </authorList>
    </citation>
    <scope>NUCLEOTIDE SEQUENCE</scope>
</reference>
<gene>
    <name evidence="4" type="ORF">PGLA2088_LOCUS49679</name>
</gene>
<proteinExistence type="predicted"/>
<dbReference type="Gene3D" id="3.40.30.10">
    <property type="entry name" value="Glutaredoxin"/>
    <property type="match status" value="1"/>
</dbReference>
<evidence type="ECO:0000313" key="5">
    <source>
        <dbReference type="Proteomes" id="UP000626109"/>
    </source>
</evidence>
<dbReference type="PROSITE" id="PS51352">
    <property type="entry name" value="THIOREDOXIN_2"/>
    <property type="match status" value="1"/>
</dbReference>
<dbReference type="InterPro" id="IPR036249">
    <property type="entry name" value="Thioredoxin-like_sf"/>
</dbReference>
<dbReference type="SUPFAM" id="SSF52833">
    <property type="entry name" value="Thioredoxin-like"/>
    <property type="match status" value="1"/>
</dbReference>
<evidence type="ECO:0000259" key="3">
    <source>
        <dbReference type="PROSITE" id="PS51352"/>
    </source>
</evidence>
<accession>A0A813LTS3</accession>
<dbReference type="CDD" id="cd02947">
    <property type="entry name" value="TRX_family"/>
    <property type="match status" value="1"/>
</dbReference>
<evidence type="ECO:0000256" key="1">
    <source>
        <dbReference type="ARBA" id="ARBA00023157"/>
    </source>
</evidence>
<comment type="caution">
    <text evidence="4">The sequence shown here is derived from an EMBL/GenBank/DDBJ whole genome shotgun (WGS) entry which is preliminary data.</text>
</comment>